<dbReference type="Proteomes" id="UP000594454">
    <property type="component" value="Chromosome 3"/>
</dbReference>
<feature type="signal peptide" evidence="4">
    <location>
        <begin position="1"/>
        <end position="18"/>
    </location>
</feature>
<dbReference type="InParanoid" id="A0A7R8USA7"/>
<sequence>MWFRRIVISFCLLTVVCGKEAWQKPGCHKVGNTRRISIPDCVEFSITTNACRGYCESYAVPSIPWGFIATIKNPKPVVSIGQCCNIMESEDVQVRVSCVDGTRVLTFKSAIKCSCYHCKKD</sequence>
<evidence type="ECO:0000256" key="4">
    <source>
        <dbReference type="SAM" id="SignalP"/>
    </source>
</evidence>
<dbReference type="InterPro" id="IPR006208">
    <property type="entry name" value="Glyco_hormone_CN"/>
</dbReference>
<evidence type="ECO:0000256" key="1">
    <source>
        <dbReference type="ARBA" id="ARBA00004613"/>
    </source>
</evidence>
<evidence type="ECO:0000313" key="7">
    <source>
        <dbReference type="Proteomes" id="UP000594454"/>
    </source>
</evidence>
<dbReference type="InterPro" id="IPR052680">
    <property type="entry name" value="Glyco_Hormone_Alpha"/>
</dbReference>
<dbReference type="OrthoDB" id="6421717at2759"/>
<gene>
    <name evidence="6" type="ORF">HERILL_LOCUS8624</name>
</gene>
<evidence type="ECO:0000313" key="6">
    <source>
        <dbReference type="EMBL" id="CAD7085805.1"/>
    </source>
</evidence>
<dbReference type="FunFam" id="2.10.90.10:FF:000049">
    <property type="entry name" value="Glycoprotein hormone alpha 2"/>
    <property type="match status" value="1"/>
</dbReference>
<dbReference type="Gene3D" id="2.10.90.10">
    <property type="entry name" value="Cystine-knot cytokines"/>
    <property type="match status" value="1"/>
</dbReference>
<keyword evidence="7" id="KW-1185">Reference proteome</keyword>
<organism evidence="6 7">
    <name type="scientific">Hermetia illucens</name>
    <name type="common">Black soldier fly</name>
    <dbReference type="NCBI Taxonomy" id="343691"/>
    <lineage>
        <taxon>Eukaryota</taxon>
        <taxon>Metazoa</taxon>
        <taxon>Ecdysozoa</taxon>
        <taxon>Arthropoda</taxon>
        <taxon>Hexapoda</taxon>
        <taxon>Insecta</taxon>
        <taxon>Pterygota</taxon>
        <taxon>Neoptera</taxon>
        <taxon>Endopterygota</taxon>
        <taxon>Diptera</taxon>
        <taxon>Brachycera</taxon>
        <taxon>Stratiomyomorpha</taxon>
        <taxon>Stratiomyidae</taxon>
        <taxon>Hermetiinae</taxon>
        <taxon>Hermetia</taxon>
    </lineage>
</organism>
<dbReference type="AlphaFoldDB" id="A0A7R8USA7"/>
<dbReference type="GO" id="GO:0051427">
    <property type="term" value="F:hormone receptor binding"/>
    <property type="evidence" value="ECO:0007669"/>
    <property type="project" value="TreeGrafter"/>
</dbReference>
<feature type="domain" description="Glycoprotein hormone subunit beta" evidence="5">
    <location>
        <begin position="25"/>
        <end position="121"/>
    </location>
</feature>
<dbReference type="InterPro" id="IPR029034">
    <property type="entry name" value="Cystine-knot_cytokine"/>
</dbReference>
<feature type="chain" id="PRO_5031259027" description="Glycoprotein hormone subunit beta domain-containing protein" evidence="4">
    <location>
        <begin position="19"/>
        <end position="121"/>
    </location>
</feature>
<dbReference type="OMA" id="CCNIMES"/>
<protein>
    <recommendedName>
        <fullName evidence="5">Glycoprotein hormone subunit beta domain-containing protein</fullName>
    </recommendedName>
</protein>
<dbReference type="PANTHER" id="PTHR31129">
    <property type="entry name" value="GLYCOPROTEIN HORMONE ALPHA-2"/>
    <property type="match status" value="1"/>
</dbReference>
<keyword evidence="2" id="KW-0964">Secreted</keyword>
<name>A0A7R8USA7_HERIL</name>
<dbReference type="Pfam" id="PF00007">
    <property type="entry name" value="Cys_knot"/>
    <property type="match status" value="1"/>
</dbReference>
<evidence type="ECO:0000259" key="5">
    <source>
        <dbReference type="Pfam" id="PF00007"/>
    </source>
</evidence>
<dbReference type="EMBL" id="LR899011">
    <property type="protein sequence ID" value="CAD7085805.1"/>
    <property type="molecule type" value="Genomic_DNA"/>
</dbReference>
<dbReference type="GO" id="GO:0007166">
    <property type="term" value="P:cell surface receptor signaling pathway"/>
    <property type="evidence" value="ECO:0007669"/>
    <property type="project" value="TreeGrafter"/>
</dbReference>
<evidence type="ECO:0000256" key="2">
    <source>
        <dbReference type="ARBA" id="ARBA00022525"/>
    </source>
</evidence>
<keyword evidence="4" id="KW-0732">Signal</keyword>
<dbReference type="GO" id="GO:0005615">
    <property type="term" value="C:extracellular space"/>
    <property type="evidence" value="ECO:0007669"/>
    <property type="project" value="TreeGrafter"/>
</dbReference>
<evidence type="ECO:0000256" key="3">
    <source>
        <dbReference type="ARBA" id="ARBA00023157"/>
    </source>
</evidence>
<dbReference type="PANTHER" id="PTHR31129:SF2">
    <property type="entry name" value="GLYCOPROTEIN HORMONE ALPHA-2"/>
    <property type="match status" value="1"/>
</dbReference>
<accession>A0A7R8USA7</accession>
<comment type="subcellular location">
    <subcellularLocation>
        <location evidence="1">Secreted</location>
    </subcellularLocation>
</comment>
<proteinExistence type="predicted"/>
<dbReference type="FunCoup" id="A0A7R8USA7">
    <property type="interactions" value="70"/>
</dbReference>
<reference evidence="6 7" key="1">
    <citation type="submission" date="2020-11" db="EMBL/GenBank/DDBJ databases">
        <authorList>
            <person name="Wallbank WR R."/>
            <person name="Pardo Diaz C."/>
            <person name="Kozak K."/>
            <person name="Martin S."/>
            <person name="Jiggins C."/>
            <person name="Moest M."/>
            <person name="Warren A I."/>
            <person name="Generalovic N T."/>
            <person name="Byers J.R.P. K."/>
            <person name="Montejo-Kovacevich G."/>
            <person name="Yen C E."/>
        </authorList>
    </citation>
    <scope>NUCLEOTIDE SEQUENCE [LARGE SCALE GENOMIC DNA]</scope>
</reference>
<keyword evidence="3" id="KW-1015">Disulfide bond</keyword>